<protein>
    <submittedName>
        <fullName evidence="1">Uncharacterized protein</fullName>
    </submittedName>
</protein>
<dbReference type="Proteomes" id="UP000308600">
    <property type="component" value="Unassembled WGS sequence"/>
</dbReference>
<keyword evidence="2" id="KW-1185">Reference proteome</keyword>
<evidence type="ECO:0000313" key="2">
    <source>
        <dbReference type="Proteomes" id="UP000308600"/>
    </source>
</evidence>
<accession>A0ACD3BDS7</accession>
<name>A0ACD3BDS7_9AGAR</name>
<sequence length="416" mass="45136">MSPANFTPFVIVVAAVGGALLLATSFLIILFVRNSKRREVLDPERDGSTAESASGQIISIMAPLQWDGENWRSPRSRFSDETSISSFAGSIPKPDPAVTVFRPPLLTSRVDGESPVLRRPLLRYGRSDVASLPPPPSPTQFIDRPLPPVPSPSATSASPVGFRSPIDWSPGLIVDDVVFRFVRPPSLVQTPRSVLRSPLASQIPSLPTIIRRKRSFSGIEQRLQTVGVVNQVMGSAEADDGRNRDEEFSGPRALNFADGNLAPITSPMSFVLHRAKQPQQPEFTFLELPPPQRSFLSFATDSGSAESDRTTPHSTQNYEGHRASMTDKVLVSRASGGGNNNTDSTSELFQAGSPRPGEASTRQSRGILPTEPIAGTPEARFGVSSREQLYSRVGLMVRPPPRLPSPSNPIPRSQYL</sequence>
<proteinExistence type="predicted"/>
<organism evidence="1 2">
    <name type="scientific">Pluteus cervinus</name>
    <dbReference type="NCBI Taxonomy" id="181527"/>
    <lineage>
        <taxon>Eukaryota</taxon>
        <taxon>Fungi</taxon>
        <taxon>Dikarya</taxon>
        <taxon>Basidiomycota</taxon>
        <taxon>Agaricomycotina</taxon>
        <taxon>Agaricomycetes</taxon>
        <taxon>Agaricomycetidae</taxon>
        <taxon>Agaricales</taxon>
        <taxon>Pluteineae</taxon>
        <taxon>Pluteaceae</taxon>
        <taxon>Pluteus</taxon>
    </lineage>
</organism>
<evidence type="ECO:0000313" key="1">
    <source>
        <dbReference type="EMBL" id="TFK76173.1"/>
    </source>
</evidence>
<gene>
    <name evidence="1" type="ORF">BDN72DRAFT_831630</name>
</gene>
<reference evidence="1 2" key="1">
    <citation type="journal article" date="2019" name="Nat. Ecol. Evol.">
        <title>Megaphylogeny resolves global patterns of mushroom evolution.</title>
        <authorList>
            <person name="Varga T."/>
            <person name="Krizsan K."/>
            <person name="Foldi C."/>
            <person name="Dima B."/>
            <person name="Sanchez-Garcia M."/>
            <person name="Sanchez-Ramirez S."/>
            <person name="Szollosi G.J."/>
            <person name="Szarkandi J.G."/>
            <person name="Papp V."/>
            <person name="Albert L."/>
            <person name="Andreopoulos W."/>
            <person name="Angelini C."/>
            <person name="Antonin V."/>
            <person name="Barry K.W."/>
            <person name="Bougher N.L."/>
            <person name="Buchanan P."/>
            <person name="Buyck B."/>
            <person name="Bense V."/>
            <person name="Catcheside P."/>
            <person name="Chovatia M."/>
            <person name="Cooper J."/>
            <person name="Damon W."/>
            <person name="Desjardin D."/>
            <person name="Finy P."/>
            <person name="Geml J."/>
            <person name="Haridas S."/>
            <person name="Hughes K."/>
            <person name="Justo A."/>
            <person name="Karasinski D."/>
            <person name="Kautmanova I."/>
            <person name="Kiss B."/>
            <person name="Kocsube S."/>
            <person name="Kotiranta H."/>
            <person name="LaButti K.M."/>
            <person name="Lechner B.E."/>
            <person name="Liimatainen K."/>
            <person name="Lipzen A."/>
            <person name="Lukacs Z."/>
            <person name="Mihaltcheva S."/>
            <person name="Morgado L.N."/>
            <person name="Niskanen T."/>
            <person name="Noordeloos M.E."/>
            <person name="Ohm R.A."/>
            <person name="Ortiz-Santana B."/>
            <person name="Ovrebo C."/>
            <person name="Racz N."/>
            <person name="Riley R."/>
            <person name="Savchenko A."/>
            <person name="Shiryaev A."/>
            <person name="Soop K."/>
            <person name="Spirin V."/>
            <person name="Szebenyi C."/>
            <person name="Tomsovsky M."/>
            <person name="Tulloss R.E."/>
            <person name="Uehling J."/>
            <person name="Grigoriev I.V."/>
            <person name="Vagvolgyi C."/>
            <person name="Papp T."/>
            <person name="Martin F.M."/>
            <person name="Miettinen O."/>
            <person name="Hibbett D.S."/>
            <person name="Nagy L.G."/>
        </authorList>
    </citation>
    <scope>NUCLEOTIDE SEQUENCE [LARGE SCALE GENOMIC DNA]</scope>
    <source>
        <strain evidence="1 2">NL-1719</strain>
    </source>
</reference>
<dbReference type="EMBL" id="ML208261">
    <property type="protein sequence ID" value="TFK76173.1"/>
    <property type="molecule type" value="Genomic_DNA"/>
</dbReference>